<evidence type="ECO:0008006" key="4">
    <source>
        <dbReference type="Google" id="ProtNLM"/>
    </source>
</evidence>
<feature type="signal peptide" evidence="1">
    <location>
        <begin position="1"/>
        <end position="22"/>
    </location>
</feature>
<keyword evidence="3" id="KW-1185">Reference proteome</keyword>
<dbReference type="RefSeq" id="XP_062682015.1">
    <property type="nucleotide sequence ID" value="XM_062826859.1"/>
</dbReference>
<evidence type="ECO:0000256" key="1">
    <source>
        <dbReference type="SAM" id="SignalP"/>
    </source>
</evidence>
<name>A0AAE0JFK3_9PEZI</name>
<feature type="chain" id="PRO_5042108752" description="Secreted protein" evidence="1">
    <location>
        <begin position="23"/>
        <end position="91"/>
    </location>
</feature>
<reference evidence="2" key="1">
    <citation type="journal article" date="2023" name="Mol. Phylogenet. Evol.">
        <title>Genome-scale phylogeny and comparative genomics of the fungal order Sordariales.</title>
        <authorList>
            <person name="Hensen N."/>
            <person name="Bonometti L."/>
            <person name="Westerberg I."/>
            <person name="Brannstrom I.O."/>
            <person name="Guillou S."/>
            <person name="Cros-Aarteil S."/>
            <person name="Calhoun S."/>
            <person name="Haridas S."/>
            <person name="Kuo A."/>
            <person name="Mondo S."/>
            <person name="Pangilinan J."/>
            <person name="Riley R."/>
            <person name="LaButti K."/>
            <person name="Andreopoulos B."/>
            <person name="Lipzen A."/>
            <person name="Chen C."/>
            <person name="Yan M."/>
            <person name="Daum C."/>
            <person name="Ng V."/>
            <person name="Clum A."/>
            <person name="Steindorff A."/>
            <person name="Ohm R.A."/>
            <person name="Martin F."/>
            <person name="Silar P."/>
            <person name="Natvig D.O."/>
            <person name="Lalanne C."/>
            <person name="Gautier V."/>
            <person name="Ament-Velasquez S.L."/>
            <person name="Kruys A."/>
            <person name="Hutchinson M.I."/>
            <person name="Powell A.J."/>
            <person name="Barry K."/>
            <person name="Miller A.N."/>
            <person name="Grigoriev I.V."/>
            <person name="Debuchy R."/>
            <person name="Gladieux P."/>
            <person name="Hiltunen Thoren M."/>
            <person name="Johannesson H."/>
        </authorList>
    </citation>
    <scope>NUCLEOTIDE SEQUENCE</scope>
    <source>
        <strain evidence="2">CBS 560.94</strain>
    </source>
</reference>
<keyword evidence="1" id="KW-0732">Signal</keyword>
<sequence>MTLAEGTMLLWITFGFLPVVTPSSHFHSLICALPTMTVPPETSTCARLLSNFYFNPMTVTFFINHNRRWPDRNGFVHSLLSRAQTPMLVAW</sequence>
<proteinExistence type="predicted"/>
<reference evidence="2" key="2">
    <citation type="submission" date="2023-06" db="EMBL/GenBank/DDBJ databases">
        <authorList>
            <consortium name="Lawrence Berkeley National Laboratory"/>
            <person name="Haridas S."/>
            <person name="Hensen N."/>
            <person name="Bonometti L."/>
            <person name="Westerberg I."/>
            <person name="Brannstrom I.O."/>
            <person name="Guillou S."/>
            <person name="Cros-Aarteil S."/>
            <person name="Calhoun S."/>
            <person name="Kuo A."/>
            <person name="Mondo S."/>
            <person name="Pangilinan J."/>
            <person name="Riley R."/>
            <person name="Labutti K."/>
            <person name="Andreopoulos B."/>
            <person name="Lipzen A."/>
            <person name="Chen C."/>
            <person name="Yanf M."/>
            <person name="Daum C."/>
            <person name="Ng V."/>
            <person name="Clum A."/>
            <person name="Steindorff A."/>
            <person name="Ohm R."/>
            <person name="Martin F."/>
            <person name="Silar P."/>
            <person name="Natvig D."/>
            <person name="Lalanne C."/>
            <person name="Gautier V."/>
            <person name="Ament-Velasquez S.L."/>
            <person name="Kruys A."/>
            <person name="Hutchinson M.I."/>
            <person name="Powell A.J."/>
            <person name="Barry K."/>
            <person name="Miller A.N."/>
            <person name="Grigoriev I.V."/>
            <person name="Debuchy R."/>
            <person name="Gladieux P."/>
            <person name="Thoren M.H."/>
            <person name="Johannesson H."/>
        </authorList>
    </citation>
    <scope>NUCLEOTIDE SEQUENCE</scope>
    <source>
        <strain evidence="2">CBS 560.94</strain>
    </source>
</reference>
<dbReference type="EMBL" id="JAUEPP010000004">
    <property type="protein sequence ID" value="KAK3345402.1"/>
    <property type="molecule type" value="Genomic_DNA"/>
</dbReference>
<organism evidence="2 3">
    <name type="scientific">Neurospora tetraspora</name>
    <dbReference type="NCBI Taxonomy" id="94610"/>
    <lineage>
        <taxon>Eukaryota</taxon>
        <taxon>Fungi</taxon>
        <taxon>Dikarya</taxon>
        <taxon>Ascomycota</taxon>
        <taxon>Pezizomycotina</taxon>
        <taxon>Sordariomycetes</taxon>
        <taxon>Sordariomycetidae</taxon>
        <taxon>Sordariales</taxon>
        <taxon>Sordariaceae</taxon>
        <taxon>Neurospora</taxon>
    </lineage>
</organism>
<gene>
    <name evidence="2" type="ORF">B0H65DRAFT_466541</name>
</gene>
<comment type="caution">
    <text evidence="2">The sequence shown here is derived from an EMBL/GenBank/DDBJ whole genome shotgun (WGS) entry which is preliminary data.</text>
</comment>
<dbReference type="GeneID" id="87864013"/>
<dbReference type="Proteomes" id="UP001278500">
    <property type="component" value="Unassembled WGS sequence"/>
</dbReference>
<dbReference type="AlphaFoldDB" id="A0AAE0JFK3"/>
<evidence type="ECO:0000313" key="2">
    <source>
        <dbReference type="EMBL" id="KAK3345402.1"/>
    </source>
</evidence>
<accession>A0AAE0JFK3</accession>
<protein>
    <recommendedName>
        <fullName evidence="4">Secreted protein</fullName>
    </recommendedName>
</protein>
<evidence type="ECO:0000313" key="3">
    <source>
        <dbReference type="Proteomes" id="UP001278500"/>
    </source>
</evidence>